<keyword evidence="1" id="KW-1133">Transmembrane helix</keyword>
<keyword evidence="1" id="KW-0472">Membrane</keyword>
<keyword evidence="1" id="KW-0812">Transmembrane</keyword>
<accession>D2ZUW9</accession>
<evidence type="ECO:0000256" key="1">
    <source>
        <dbReference type="SAM" id="Phobius"/>
    </source>
</evidence>
<gene>
    <name evidence="2" type="ORF">NEIMUCOT_04410</name>
</gene>
<dbReference type="AlphaFoldDB" id="D2ZUW9"/>
<evidence type="ECO:0000313" key="3">
    <source>
        <dbReference type="Proteomes" id="UP000003344"/>
    </source>
</evidence>
<dbReference type="EMBL" id="ACDX02000004">
    <property type="protein sequence ID" value="EFC89125.1"/>
    <property type="molecule type" value="Genomic_DNA"/>
</dbReference>
<reference evidence="2 3" key="1">
    <citation type="submission" date="2009-10" db="EMBL/GenBank/DDBJ databases">
        <authorList>
            <person name="Weinstock G."/>
            <person name="Sodergren E."/>
            <person name="Clifton S."/>
            <person name="Fulton L."/>
            <person name="Fulton B."/>
            <person name="Courtney L."/>
            <person name="Fronick C."/>
            <person name="Harrison M."/>
            <person name="Strong C."/>
            <person name="Farmer C."/>
            <person name="Delahaunty K."/>
            <person name="Markovic C."/>
            <person name="Hall O."/>
            <person name="Minx P."/>
            <person name="Tomlinson C."/>
            <person name="Mitreva M."/>
            <person name="Nelson J."/>
            <person name="Hou S."/>
            <person name="Wollam A."/>
            <person name="Pepin K.H."/>
            <person name="Johnson M."/>
            <person name="Bhonagiri V."/>
            <person name="Nash W.E."/>
            <person name="Warren W."/>
            <person name="Chinwalla A."/>
            <person name="Mardis E.R."/>
            <person name="Wilson R.K."/>
        </authorList>
    </citation>
    <scope>NUCLEOTIDE SEQUENCE [LARGE SCALE GENOMIC DNA]</scope>
    <source>
        <strain evidence="3">ATCC 25996 / DSM 4631 / NCTC 10774 / M26</strain>
    </source>
</reference>
<proteinExistence type="predicted"/>
<comment type="caution">
    <text evidence="2">The sequence shown here is derived from an EMBL/GenBank/DDBJ whole genome shotgun (WGS) entry which is preliminary data.</text>
</comment>
<organism evidence="2 3">
    <name type="scientific">Neisseria mucosa (strain ATCC 25996 / DSM 4631 / NCTC 10774 / M26)</name>
    <dbReference type="NCBI Taxonomy" id="546266"/>
    <lineage>
        <taxon>Bacteria</taxon>
        <taxon>Pseudomonadati</taxon>
        <taxon>Pseudomonadota</taxon>
        <taxon>Betaproteobacteria</taxon>
        <taxon>Neisseriales</taxon>
        <taxon>Neisseriaceae</taxon>
        <taxon>Neisseria</taxon>
    </lineage>
</organism>
<protein>
    <submittedName>
        <fullName evidence="2">Uncharacterized protein</fullName>
    </submittedName>
</protein>
<name>D2ZUW9_NEIM2</name>
<evidence type="ECO:0000313" key="2">
    <source>
        <dbReference type="EMBL" id="EFC89125.1"/>
    </source>
</evidence>
<sequence>MSKSKFFRGVLWYFCQAVKYGQIVTPAITRRLMGWCLPYFSSRPILVGVVICLHPYWCLLYFSNRPILSFGRLLCVSALSVMRPNKKAYIDKKVVVTVVTVLPNPYKSGLSR</sequence>
<dbReference type="Proteomes" id="UP000003344">
    <property type="component" value="Unassembled WGS sequence"/>
</dbReference>
<feature type="transmembrane region" description="Helical" evidence="1">
    <location>
        <begin position="45"/>
        <end position="62"/>
    </location>
</feature>